<evidence type="ECO:0000313" key="2">
    <source>
        <dbReference type="EMBL" id="GGG32213.1"/>
    </source>
</evidence>
<evidence type="ECO:0000313" key="3">
    <source>
        <dbReference type="Proteomes" id="UP000625976"/>
    </source>
</evidence>
<organism evidence="2 3">
    <name type="scientific">Bizionia arctica</name>
    <dbReference type="NCBI Taxonomy" id="1495645"/>
    <lineage>
        <taxon>Bacteria</taxon>
        <taxon>Pseudomonadati</taxon>
        <taxon>Bacteroidota</taxon>
        <taxon>Flavobacteriia</taxon>
        <taxon>Flavobacteriales</taxon>
        <taxon>Flavobacteriaceae</taxon>
        <taxon>Bizionia</taxon>
    </lineage>
</organism>
<name>A0A917LJP8_9FLAO</name>
<evidence type="ECO:0000256" key="1">
    <source>
        <dbReference type="SAM" id="Phobius"/>
    </source>
</evidence>
<dbReference type="RefSeq" id="WP_188463009.1">
    <property type="nucleotide sequence ID" value="NZ_BMFQ01000001.1"/>
</dbReference>
<keyword evidence="1" id="KW-0472">Membrane</keyword>
<dbReference type="AlphaFoldDB" id="A0A917LJP8"/>
<keyword evidence="1" id="KW-1133">Transmembrane helix</keyword>
<accession>A0A917LJP8</accession>
<keyword evidence="3" id="KW-1185">Reference proteome</keyword>
<comment type="caution">
    <text evidence="2">The sequence shown here is derived from an EMBL/GenBank/DDBJ whole genome shotgun (WGS) entry which is preliminary data.</text>
</comment>
<dbReference type="Pfam" id="PF19578">
    <property type="entry name" value="DUF6090"/>
    <property type="match status" value="1"/>
</dbReference>
<proteinExistence type="predicted"/>
<feature type="transmembrane region" description="Helical" evidence="1">
    <location>
        <begin position="12"/>
        <end position="33"/>
    </location>
</feature>
<reference evidence="2" key="2">
    <citation type="submission" date="2020-09" db="EMBL/GenBank/DDBJ databases">
        <authorList>
            <person name="Sun Q."/>
            <person name="Zhou Y."/>
        </authorList>
    </citation>
    <scope>NUCLEOTIDE SEQUENCE</scope>
    <source>
        <strain evidence="2">CGMCC 1.12751</strain>
    </source>
</reference>
<dbReference type="EMBL" id="BMFQ01000001">
    <property type="protein sequence ID" value="GGG32213.1"/>
    <property type="molecule type" value="Genomic_DNA"/>
</dbReference>
<dbReference type="Proteomes" id="UP000625976">
    <property type="component" value="Unassembled WGS sequence"/>
</dbReference>
<protein>
    <submittedName>
        <fullName evidence="2">Uncharacterized protein</fullName>
    </submittedName>
</protein>
<keyword evidence="1" id="KW-0812">Transmembrane</keyword>
<sequence length="242" mass="28114">MEKNKTRKYLKYAFGEIILVVVGILIALSINNWNENRKHNQSIKISITSLKNDLKKDTIQLKMDIQGIQLDFDMLTNFKIRLSSPNATIDTLKHIARYEYLPFFDPSNEINRNTIVSLLSTGNMDYFNENLKSKILSHNSEQLKLLKVMDQNISIFLDSQYGQGIVMQSENPNPMMKSSVIKGPLLEKYWKNKDDNLFLDTMLSKLSGKLLMDNILLWAKEDLLEKTNAMIEFLNNWEIEND</sequence>
<gene>
    <name evidence="2" type="ORF">GCM10010976_00020</name>
</gene>
<dbReference type="InterPro" id="IPR045749">
    <property type="entry name" value="DUF6090"/>
</dbReference>
<reference evidence="2" key="1">
    <citation type="journal article" date="2014" name="Int. J. Syst. Evol. Microbiol.">
        <title>Complete genome sequence of Corynebacterium casei LMG S-19264T (=DSM 44701T), isolated from a smear-ripened cheese.</title>
        <authorList>
            <consortium name="US DOE Joint Genome Institute (JGI-PGF)"/>
            <person name="Walter F."/>
            <person name="Albersmeier A."/>
            <person name="Kalinowski J."/>
            <person name="Ruckert C."/>
        </authorList>
    </citation>
    <scope>NUCLEOTIDE SEQUENCE</scope>
    <source>
        <strain evidence="2">CGMCC 1.12751</strain>
    </source>
</reference>